<dbReference type="EMBL" id="LSSK01000599">
    <property type="protein sequence ID" value="OMH82786.1"/>
    <property type="molecule type" value="Genomic_DNA"/>
</dbReference>
<name>A0A1R1PP77_ZANCU</name>
<protein>
    <submittedName>
        <fullName evidence="1">Uncharacterized protein</fullName>
    </submittedName>
</protein>
<dbReference type="AlphaFoldDB" id="A0A1R1PP77"/>
<evidence type="ECO:0000313" key="1">
    <source>
        <dbReference type="EMBL" id="OMH82786.1"/>
    </source>
</evidence>
<dbReference type="Proteomes" id="UP000188320">
    <property type="component" value="Unassembled WGS sequence"/>
</dbReference>
<proteinExistence type="predicted"/>
<accession>A0A1R1PP77</accession>
<organism evidence="1 2">
    <name type="scientific">Zancudomyces culisetae</name>
    <name type="common">Gut fungus</name>
    <name type="synonym">Smittium culisetae</name>
    <dbReference type="NCBI Taxonomy" id="1213189"/>
    <lineage>
        <taxon>Eukaryota</taxon>
        <taxon>Fungi</taxon>
        <taxon>Fungi incertae sedis</taxon>
        <taxon>Zoopagomycota</taxon>
        <taxon>Kickxellomycotina</taxon>
        <taxon>Harpellomycetes</taxon>
        <taxon>Harpellales</taxon>
        <taxon>Legeriomycetaceae</taxon>
        <taxon>Zancudomyces</taxon>
    </lineage>
</organism>
<reference evidence="2" key="1">
    <citation type="submission" date="2017-01" db="EMBL/GenBank/DDBJ databases">
        <authorList>
            <person name="Wang Y."/>
            <person name="White M."/>
            <person name="Kvist S."/>
            <person name="Moncalvo J.-M."/>
        </authorList>
    </citation>
    <scope>NUCLEOTIDE SEQUENCE [LARGE SCALE GENOMIC DNA]</scope>
    <source>
        <strain evidence="2">COL-18-3</strain>
    </source>
</reference>
<sequence length="85" mass="9445">MKEEVPGSFVSVEPNCGYCEEVSKSGAFIWIAASTAAVDEPGALLLSKSKFRWFLFLFLLEEKEEGEALDVIFVESCVVGSDKFW</sequence>
<evidence type="ECO:0000313" key="2">
    <source>
        <dbReference type="Proteomes" id="UP000188320"/>
    </source>
</evidence>
<keyword evidence="2" id="KW-1185">Reference proteome</keyword>
<comment type="caution">
    <text evidence="1">The sequence shown here is derived from an EMBL/GenBank/DDBJ whole genome shotgun (WGS) entry which is preliminary data.</text>
</comment>
<gene>
    <name evidence="1" type="ORF">AX774_g3727</name>
</gene>